<reference evidence="2 3" key="1">
    <citation type="submission" date="2017-03" db="EMBL/GenBank/DDBJ databases">
        <authorList>
            <person name="Afonso C.L."/>
            <person name="Miller P.J."/>
            <person name="Scott M.A."/>
            <person name="Spackman E."/>
            <person name="Goraichik I."/>
            <person name="Dimitrov K.M."/>
            <person name="Suarez D.L."/>
            <person name="Swayne D.E."/>
        </authorList>
    </citation>
    <scope>NUCLEOTIDE SEQUENCE [LARGE SCALE GENOMIC DNA]</scope>
    <source>
        <strain evidence="2">PRJEB14757</strain>
    </source>
</reference>
<dbReference type="Gene3D" id="3.40.50.300">
    <property type="entry name" value="P-loop containing nucleotide triphosphate hydrolases"/>
    <property type="match status" value="1"/>
</dbReference>
<gene>
    <name evidence="2" type="ORF">MTBBW1_1860047</name>
</gene>
<dbReference type="GO" id="GO:0005525">
    <property type="term" value="F:GTP binding"/>
    <property type="evidence" value="ECO:0007669"/>
    <property type="project" value="InterPro"/>
</dbReference>
<dbReference type="PANTHER" id="PTHR43185">
    <property type="entry name" value="FERROUS IRON TRANSPORT PROTEIN B"/>
    <property type="match status" value="1"/>
</dbReference>
<dbReference type="GO" id="GO:0005886">
    <property type="term" value="C:plasma membrane"/>
    <property type="evidence" value="ECO:0007669"/>
    <property type="project" value="TreeGrafter"/>
</dbReference>
<dbReference type="STRING" id="1246637.MTBBW1_1860047"/>
<dbReference type="InterPro" id="IPR050860">
    <property type="entry name" value="FeoB_GTPase"/>
</dbReference>
<accession>A0A1W1HAQ1</accession>
<proteinExistence type="predicted"/>
<dbReference type="RefSeq" id="WP_222424121.1">
    <property type="nucleotide sequence ID" value="NZ_LT828554.1"/>
</dbReference>
<dbReference type="PANTHER" id="PTHR43185:SF1">
    <property type="entry name" value="FE(2+) TRANSPORTER FEOB"/>
    <property type="match status" value="1"/>
</dbReference>
<name>A0A1W1HAQ1_9BACT</name>
<sequence>MTSGSIRCKSNVIDLPGTYFLSAYSLEEMVARDYLALEKPDMVVNIVDASNLERNLYLSCNLWRWDFLYA</sequence>
<dbReference type="InterPro" id="IPR027417">
    <property type="entry name" value="P-loop_NTPase"/>
</dbReference>
<dbReference type="GO" id="GO:0015093">
    <property type="term" value="F:ferrous iron transmembrane transporter activity"/>
    <property type="evidence" value="ECO:0007669"/>
    <property type="project" value="TreeGrafter"/>
</dbReference>
<dbReference type="Pfam" id="PF02421">
    <property type="entry name" value="FeoB_N"/>
    <property type="match status" value="1"/>
</dbReference>
<dbReference type="EMBL" id="FWEV01000097">
    <property type="protein sequence ID" value="SLM29557.1"/>
    <property type="molecule type" value="Genomic_DNA"/>
</dbReference>
<organism evidence="2 3">
    <name type="scientific">Desulfamplus magnetovallimortis</name>
    <dbReference type="NCBI Taxonomy" id="1246637"/>
    <lineage>
        <taxon>Bacteria</taxon>
        <taxon>Pseudomonadati</taxon>
        <taxon>Thermodesulfobacteriota</taxon>
        <taxon>Desulfobacteria</taxon>
        <taxon>Desulfobacterales</taxon>
        <taxon>Desulfobacteraceae</taxon>
        <taxon>Desulfamplus</taxon>
    </lineage>
</organism>
<dbReference type="InterPro" id="IPR030389">
    <property type="entry name" value="G_FEOB_dom"/>
</dbReference>
<evidence type="ECO:0000313" key="2">
    <source>
        <dbReference type="EMBL" id="SLM29557.1"/>
    </source>
</evidence>
<protein>
    <recommendedName>
        <fullName evidence="1">FeoB-type G domain-containing protein</fullName>
    </recommendedName>
</protein>
<dbReference type="AlphaFoldDB" id="A0A1W1HAQ1"/>
<dbReference type="Proteomes" id="UP000191931">
    <property type="component" value="Unassembled WGS sequence"/>
</dbReference>
<dbReference type="SUPFAM" id="SSF52540">
    <property type="entry name" value="P-loop containing nucleoside triphosphate hydrolases"/>
    <property type="match status" value="1"/>
</dbReference>
<evidence type="ECO:0000313" key="3">
    <source>
        <dbReference type="Proteomes" id="UP000191931"/>
    </source>
</evidence>
<feature type="domain" description="FeoB-type G" evidence="1">
    <location>
        <begin position="9"/>
        <end position="63"/>
    </location>
</feature>
<evidence type="ECO:0000259" key="1">
    <source>
        <dbReference type="Pfam" id="PF02421"/>
    </source>
</evidence>
<keyword evidence="3" id="KW-1185">Reference proteome</keyword>